<dbReference type="EMBL" id="KV426649">
    <property type="protein sequence ID" value="KZV79260.1"/>
    <property type="molecule type" value="Genomic_DNA"/>
</dbReference>
<evidence type="ECO:0000313" key="2">
    <source>
        <dbReference type="EMBL" id="KZV79260.1"/>
    </source>
</evidence>
<proteinExistence type="predicted"/>
<gene>
    <name evidence="2" type="ORF">EXIGLDRAFT_782582</name>
</gene>
<dbReference type="Proteomes" id="UP000077266">
    <property type="component" value="Unassembled WGS sequence"/>
</dbReference>
<sequence length="137" mass="14423">MQSKAKKSLTAMWFQPGGAGADNAGGAANATTTTSAAAETPTAADYLAAVYTGIKDVVEMCLNAHGKTRCFEILGARTRASPCPVPIATTSCYSSRRRTTLASSLRASLFERFVIVLTDFAFLVFLLTPSPPFPPPS</sequence>
<name>A0A166NKC6_EXIGL</name>
<dbReference type="InParanoid" id="A0A166NKC6"/>
<keyword evidence="1" id="KW-1133">Transmembrane helix</keyword>
<keyword evidence="3" id="KW-1185">Reference proteome</keyword>
<accession>A0A166NKC6</accession>
<organism evidence="2 3">
    <name type="scientific">Exidia glandulosa HHB12029</name>
    <dbReference type="NCBI Taxonomy" id="1314781"/>
    <lineage>
        <taxon>Eukaryota</taxon>
        <taxon>Fungi</taxon>
        <taxon>Dikarya</taxon>
        <taxon>Basidiomycota</taxon>
        <taxon>Agaricomycotina</taxon>
        <taxon>Agaricomycetes</taxon>
        <taxon>Auriculariales</taxon>
        <taxon>Exidiaceae</taxon>
        <taxon>Exidia</taxon>
    </lineage>
</organism>
<dbReference type="AlphaFoldDB" id="A0A166NKC6"/>
<reference evidence="2 3" key="1">
    <citation type="journal article" date="2016" name="Mol. Biol. Evol.">
        <title>Comparative Genomics of Early-Diverging Mushroom-Forming Fungi Provides Insights into the Origins of Lignocellulose Decay Capabilities.</title>
        <authorList>
            <person name="Nagy L.G."/>
            <person name="Riley R."/>
            <person name="Tritt A."/>
            <person name="Adam C."/>
            <person name="Daum C."/>
            <person name="Floudas D."/>
            <person name="Sun H."/>
            <person name="Yadav J.S."/>
            <person name="Pangilinan J."/>
            <person name="Larsson K.H."/>
            <person name="Matsuura K."/>
            <person name="Barry K."/>
            <person name="Labutti K."/>
            <person name="Kuo R."/>
            <person name="Ohm R.A."/>
            <person name="Bhattacharya S.S."/>
            <person name="Shirouzu T."/>
            <person name="Yoshinaga Y."/>
            <person name="Martin F.M."/>
            <person name="Grigoriev I.V."/>
            <person name="Hibbett D.S."/>
        </authorList>
    </citation>
    <scope>NUCLEOTIDE SEQUENCE [LARGE SCALE GENOMIC DNA]</scope>
    <source>
        <strain evidence="2 3">HHB12029</strain>
    </source>
</reference>
<keyword evidence="1" id="KW-0472">Membrane</keyword>
<protein>
    <submittedName>
        <fullName evidence="2">Uncharacterized protein</fullName>
    </submittedName>
</protein>
<evidence type="ECO:0000256" key="1">
    <source>
        <dbReference type="SAM" id="Phobius"/>
    </source>
</evidence>
<keyword evidence="1" id="KW-0812">Transmembrane</keyword>
<evidence type="ECO:0000313" key="3">
    <source>
        <dbReference type="Proteomes" id="UP000077266"/>
    </source>
</evidence>
<feature type="transmembrane region" description="Helical" evidence="1">
    <location>
        <begin position="109"/>
        <end position="128"/>
    </location>
</feature>